<dbReference type="Proteomes" id="UP001177021">
    <property type="component" value="Unassembled WGS sequence"/>
</dbReference>
<name>A0ACB0JW85_TRIPR</name>
<gene>
    <name evidence="1" type="ORF">MILVUS5_LOCUS16314</name>
</gene>
<protein>
    <submittedName>
        <fullName evidence="1">Uncharacterized protein</fullName>
    </submittedName>
</protein>
<comment type="caution">
    <text evidence="1">The sequence shown here is derived from an EMBL/GenBank/DDBJ whole genome shotgun (WGS) entry which is preliminary data.</text>
</comment>
<sequence>MGKGRSPGKWIKNLLYGKKSSSNSKSSSSKKNDIFKSSSHKDPLGSSELIVSNPIPTMDSLMISPPISGSNAGKGVLSEKEVVKGPSREREILSNGDGEGRAQAVANFASQDDLETVRLTEAAIKLQSACRGYQARREFQTLKSITQLQALIRGHLVRRQAVSALYCVKRIVKFQALARGYNVRRSDIGLEVLKIRKDTQLSKSIGIVTSTEAEKLSENVFVRKVLASSPHAFPLSFNTDLGEPYLAWKWLDRWTWSHFWASLPKLKNLDSVSDEKNISCQTAEKGQVKRNSRKSPAVKADDGSSSGFNKYKQRPKKDSNHSLVSAQEHPKKDIEKTTLKKTRMQNVSDRSEAVNEKRKLSSKTTTDHNVTDVSEQGPNSSSEKMKDTMVPKSEESYPEKVLGQRTPEENNDKPKKSLNGGVKEEKGLGQKTPEENNDKPKKSFNGITKEEKGLGKKALEENSDKPKKSLNGSAKEEKGLGKKALEENSDKPKKSLNGSAKEEKGLGHKALEENSDKPKKSLNASAKEEKGLGQKALEENSDKPKKSLNGSAKEKSLGQQALEENNDKPKSINGSAKEENVPEQKALEENNDKPKKCLSGGAKEEKSRGKKALEEIGHNDPTAVLQTSVKNVGDEKIGVSEDLNGGDKIISNNYQRRASLPANFNDQENELHNTPRLPSYMAPTESAKARLRGQGSPRFATDVLDKNSFTRRHSLSSSINSKSGSFSPRPEKLITLSGRGVARTDKSLSSSRDKSLSSSRDGTDKLTQPQWRR</sequence>
<evidence type="ECO:0000313" key="1">
    <source>
        <dbReference type="EMBL" id="CAJ2647878.1"/>
    </source>
</evidence>
<evidence type="ECO:0000313" key="2">
    <source>
        <dbReference type="Proteomes" id="UP001177021"/>
    </source>
</evidence>
<reference evidence="1" key="1">
    <citation type="submission" date="2023-10" db="EMBL/GenBank/DDBJ databases">
        <authorList>
            <person name="Rodriguez Cubillos JULIANA M."/>
            <person name="De Vega J."/>
        </authorList>
    </citation>
    <scope>NUCLEOTIDE SEQUENCE</scope>
</reference>
<organism evidence="1 2">
    <name type="scientific">Trifolium pratense</name>
    <name type="common">Red clover</name>
    <dbReference type="NCBI Taxonomy" id="57577"/>
    <lineage>
        <taxon>Eukaryota</taxon>
        <taxon>Viridiplantae</taxon>
        <taxon>Streptophyta</taxon>
        <taxon>Embryophyta</taxon>
        <taxon>Tracheophyta</taxon>
        <taxon>Spermatophyta</taxon>
        <taxon>Magnoliopsida</taxon>
        <taxon>eudicotyledons</taxon>
        <taxon>Gunneridae</taxon>
        <taxon>Pentapetalae</taxon>
        <taxon>rosids</taxon>
        <taxon>fabids</taxon>
        <taxon>Fabales</taxon>
        <taxon>Fabaceae</taxon>
        <taxon>Papilionoideae</taxon>
        <taxon>50 kb inversion clade</taxon>
        <taxon>NPAAA clade</taxon>
        <taxon>Hologalegina</taxon>
        <taxon>IRL clade</taxon>
        <taxon>Trifolieae</taxon>
        <taxon>Trifolium</taxon>
    </lineage>
</organism>
<keyword evidence="2" id="KW-1185">Reference proteome</keyword>
<accession>A0ACB0JW85</accession>
<proteinExistence type="predicted"/>
<dbReference type="EMBL" id="CASHSV030000109">
    <property type="protein sequence ID" value="CAJ2647878.1"/>
    <property type="molecule type" value="Genomic_DNA"/>
</dbReference>